<protein>
    <submittedName>
        <fullName evidence="2">Amidase domain-containing protein</fullName>
    </submittedName>
</protein>
<evidence type="ECO:0000259" key="1">
    <source>
        <dbReference type="Pfam" id="PF12671"/>
    </source>
</evidence>
<dbReference type="PANTHER" id="PTHR40032">
    <property type="entry name" value="EXPORTED PROTEIN-RELATED"/>
    <property type="match status" value="1"/>
</dbReference>
<proteinExistence type="predicted"/>
<sequence>MDSRRNDYTIKYENHSKNNILKQYKNKLNNKVILSEQENMELRSLLPVFPDAPSTENDVVFSINKDTSEDSISPATVYANGYNNIAARDYAYKWWDGRNPLYDYYANKQGCKVTDKNCWSKWNDCANFVSQALYAGGIKMKYGPSYTHSTSWSYGVVPSYTWGGAHNFYLHWKTRAGVASSVSSLKTGDAVNADFTKDGDIDHTAIITKNTGSASSQKYLTQHTSDKKETTTLANWYNSGYTVYG</sequence>
<dbReference type="InterPro" id="IPR024301">
    <property type="entry name" value="Amidase_6"/>
</dbReference>
<dbReference type="RefSeq" id="WP_213100975.1">
    <property type="nucleotide sequence ID" value="NZ_JAGYPM010000001.1"/>
</dbReference>
<gene>
    <name evidence="2" type="ORF">KHA94_04910</name>
</gene>
<reference evidence="2 3" key="1">
    <citation type="submission" date="2021-05" db="EMBL/GenBank/DDBJ databases">
        <title>Novel Bacillus species.</title>
        <authorList>
            <person name="Liu G."/>
        </authorList>
    </citation>
    <scope>NUCLEOTIDE SEQUENCE [LARGE SCALE GENOMIC DNA]</scope>
    <source>
        <strain evidence="2 3">FJAT-49705</strain>
    </source>
</reference>
<keyword evidence="3" id="KW-1185">Reference proteome</keyword>
<evidence type="ECO:0000313" key="3">
    <source>
        <dbReference type="Proteomes" id="UP000681027"/>
    </source>
</evidence>
<dbReference type="Gene3D" id="3.90.1720.10">
    <property type="entry name" value="endopeptidase domain like (from Nostoc punctiforme)"/>
    <property type="match status" value="1"/>
</dbReference>
<dbReference type="Proteomes" id="UP000681027">
    <property type="component" value="Unassembled WGS sequence"/>
</dbReference>
<name>A0ABS5NP12_9BACI</name>
<dbReference type="EMBL" id="JAGYPM010000001">
    <property type="protein sequence ID" value="MBS4189551.1"/>
    <property type="molecule type" value="Genomic_DNA"/>
</dbReference>
<accession>A0ABS5NP12</accession>
<dbReference type="Pfam" id="PF12671">
    <property type="entry name" value="Amidase_6"/>
    <property type="match status" value="1"/>
</dbReference>
<dbReference type="PANTHER" id="PTHR40032:SF1">
    <property type="entry name" value="EXPORTED PROTEIN"/>
    <property type="match status" value="1"/>
</dbReference>
<comment type="caution">
    <text evidence="2">The sequence shown here is derived from an EMBL/GenBank/DDBJ whole genome shotgun (WGS) entry which is preliminary data.</text>
</comment>
<organism evidence="2 3">
    <name type="scientific">Cytobacillus citreus</name>
    <dbReference type="NCBI Taxonomy" id="2833586"/>
    <lineage>
        <taxon>Bacteria</taxon>
        <taxon>Bacillati</taxon>
        <taxon>Bacillota</taxon>
        <taxon>Bacilli</taxon>
        <taxon>Bacillales</taxon>
        <taxon>Bacillaceae</taxon>
        <taxon>Cytobacillus</taxon>
    </lineage>
</organism>
<evidence type="ECO:0000313" key="2">
    <source>
        <dbReference type="EMBL" id="MBS4189551.1"/>
    </source>
</evidence>
<feature type="domain" description="Putative amidase" evidence="1">
    <location>
        <begin position="82"/>
        <end position="244"/>
    </location>
</feature>